<sequence length="455" mass="51328">MLAVTVIVVLRNDGQQPTADPSRPTPSYDSPYDRMHRRVGEMLARRSAAMLRGDEEAWLADLDQRRTALRERERMRFRNLQQLRPTRFDLASGGALDIRSDSLPTSNAAPPATGRFAINALMQFESDVQPHFAAYAYQVAVSADTVRIVEVFAPGLKTLVNNPRRNGPTVRDAPWDAEPLRASRRGDVVVFASRNSRWDPARYVGIAVRASSFVRKLWGDRPAPKGFAVLMADDREFDRWFAYGSEEPDTDHAGYVNCPDIAEPSGLRKLVIRPKESVAGCRIVLRMSTVDDDHRAYTLMVHEMAHAIGPHLLRNTYHGDDAERLNSPFWAVEGFAEWAENTAGGAAETRAGMNVVKRNWSRYKPMSGDRDVPLPQNPRFYSADDTRTSFNYELSAAFYHAAEQVGGRQRAVDLYTEFSRRPQLVSDTHFILDAQLEKAGVDPDRMWAAHRNLIR</sequence>
<reference evidence="2 3" key="1">
    <citation type="submission" date="2021-01" db="EMBL/GenBank/DDBJ databases">
        <title>Whole genome shotgun sequence of Plantactinospora mayteni NBRC 109088.</title>
        <authorList>
            <person name="Komaki H."/>
            <person name="Tamura T."/>
        </authorList>
    </citation>
    <scope>NUCLEOTIDE SEQUENCE [LARGE SCALE GENOMIC DNA]</scope>
    <source>
        <strain evidence="2 3">NBRC 109088</strain>
    </source>
</reference>
<comment type="caution">
    <text evidence="2">The sequence shown here is derived from an EMBL/GenBank/DDBJ whole genome shotgun (WGS) entry which is preliminary data.</text>
</comment>
<dbReference type="EMBL" id="BONX01000023">
    <property type="protein sequence ID" value="GIG97067.1"/>
    <property type="molecule type" value="Genomic_DNA"/>
</dbReference>
<keyword evidence="3" id="KW-1185">Reference proteome</keyword>
<accession>A0ABQ4EQW9</accession>
<evidence type="ECO:0000256" key="1">
    <source>
        <dbReference type="SAM" id="MobiDB-lite"/>
    </source>
</evidence>
<evidence type="ECO:0000313" key="3">
    <source>
        <dbReference type="Proteomes" id="UP000621500"/>
    </source>
</evidence>
<name>A0ABQ4EQW9_9ACTN</name>
<feature type="region of interest" description="Disordered" evidence="1">
    <location>
        <begin position="13"/>
        <end position="33"/>
    </location>
</feature>
<gene>
    <name evidence="2" type="ORF">Pma05_36400</name>
</gene>
<evidence type="ECO:0000313" key="2">
    <source>
        <dbReference type="EMBL" id="GIG97067.1"/>
    </source>
</evidence>
<dbReference type="Proteomes" id="UP000621500">
    <property type="component" value="Unassembled WGS sequence"/>
</dbReference>
<proteinExistence type="predicted"/>
<organism evidence="2 3">
    <name type="scientific">Plantactinospora mayteni</name>
    <dbReference type="NCBI Taxonomy" id="566021"/>
    <lineage>
        <taxon>Bacteria</taxon>
        <taxon>Bacillati</taxon>
        <taxon>Actinomycetota</taxon>
        <taxon>Actinomycetes</taxon>
        <taxon>Micromonosporales</taxon>
        <taxon>Micromonosporaceae</taxon>
        <taxon>Plantactinospora</taxon>
    </lineage>
</organism>
<protein>
    <submittedName>
        <fullName evidence="2">Uncharacterized protein</fullName>
    </submittedName>
</protein>